<keyword evidence="1" id="KW-0805">Transcription regulation</keyword>
<dbReference type="SUPFAM" id="SSF48498">
    <property type="entry name" value="Tetracyclin repressor-like, C-terminal domain"/>
    <property type="match status" value="1"/>
</dbReference>
<dbReference type="Pfam" id="PF16925">
    <property type="entry name" value="TetR_C_13"/>
    <property type="match status" value="1"/>
</dbReference>
<keyword evidence="2 4" id="KW-0238">DNA-binding</keyword>
<dbReference type="AlphaFoldDB" id="A0A4R4WVQ2"/>
<protein>
    <submittedName>
        <fullName evidence="6">TetR/AcrR family transcriptional regulator</fullName>
    </submittedName>
</protein>
<dbReference type="InterPro" id="IPR009057">
    <property type="entry name" value="Homeodomain-like_sf"/>
</dbReference>
<dbReference type="Proteomes" id="UP000295172">
    <property type="component" value="Unassembled WGS sequence"/>
</dbReference>
<feature type="domain" description="HTH tetR-type" evidence="5">
    <location>
        <begin position="21"/>
        <end position="81"/>
    </location>
</feature>
<evidence type="ECO:0000256" key="1">
    <source>
        <dbReference type="ARBA" id="ARBA00023015"/>
    </source>
</evidence>
<dbReference type="InterPro" id="IPR001647">
    <property type="entry name" value="HTH_TetR"/>
</dbReference>
<accession>A0A4R4WVQ2</accession>
<dbReference type="OrthoDB" id="4541465at2"/>
<dbReference type="InterPro" id="IPR023772">
    <property type="entry name" value="DNA-bd_HTH_TetR-type_CS"/>
</dbReference>
<gene>
    <name evidence="6" type="ORF">E1218_20380</name>
</gene>
<keyword evidence="7" id="KW-1185">Reference proteome</keyword>
<keyword evidence="3" id="KW-0804">Transcription</keyword>
<evidence type="ECO:0000256" key="2">
    <source>
        <dbReference type="ARBA" id="ARBA00023125"/>
    </source>
</evidence>
<evidence type="ECO:0000313" key="6">
    <source>
        <dbReference type="EMBL" id="TDD21771.1"/>
    </source>
</evidence>
<evidence type="ECO:0000313" key="7">
    <source>
        <dbReference type="Proteomes" id="UP000295172"/>
    </source>
</evidence>
<dbReference type="PROSITE" id="PS50977">
    <property type="entry name" value="HTH_TETR_2"/>
    <property type="match status" value="1"/>
</dbReference>
<organism evidence="6 7">
    <name type="scientific">Kribbella turkmenica</name>
    <dbReference type="NCBI Taxonomy" id="2530375"/>
    <lineage>
        <taxon>Bacteria</taxon>
        <taxon>Bacillati</taxon>
        <taxon>Actinomycetota</taxon>
        <taxon>Actinomycetes</taxon>
        <taxon>Propionibacteriales</taxon>
        <taxon>Kribbellaceae</taxon>
        <taxon>Kribbella</taxon>
    </lineage>
</organism>
<dbReference type="InterPro" id="IPR011075">
    <property type="entry name" value="TetR_C"/>
</dbReference>
<dbReference type="PANTHER" id="PTHR47506:SF1">
    <property type="entry name" value="HTH-TYPE TRANSCRIPTIONAL REGULATOR YJDC"/>
    <property type="match status" value="1"/>
</dbReference>
<sequence length="222" mass="24475">MVCLYQTTQSETMVDMPRNGSHTRARLLDAAELLVERNGFAATSVDAILEEAGSSKGAFFHHFSSKRELTQALVARYVDTDLGMLQQGLDAAADVDDPAEKVLAFLSFYEKWADELVTADSACLYIALVTEQNLLDEVSSAEIRRAVAGWREGFAALLRPALERCGVGSAEIDVEELADHLFATFEGGYMLCRALGSPDPMRVQLRVYRQLVDRLIQGRPTP</sequence>
<dbReference type="InterPro" id="IPR036271">
    <property type="entry name" value="Tet_transcr_reg_TetR-rel_C_sf"/>
</dbReference>
<feature type="DNA-binding region" description="H-T-H motif" evidence="4">
    <location>
        <begin position="44"/>
        <end position="63"/>
    </location>
</feature>
<dbReference type="PROSITE" id="PS01081">
    <property type="entry name" value="HTH_TETR_1"/>
    <property type="match status" value="1"/>
</dbReference>
<dbReference type="PRINTS" id="PR00455">
    <property type="entry name" value="HTHTETR"/>
</dbReference>
<evidence type="ECO:0000256" key="3">
    <source>
        <dbReference type="ARBA" id="ARBA00023163"/>
    </source>
</evidence>
<dbReference type="PANTHER" id="PTHR47506">
    <property type="entry name" value="TRANSCRIPTIONAL REGULATORY PROTEIN"/>
    <property type="match status" value="1"/>
</dbReference>
<proteinExistence type="predicted"/>
<comment type="caution">
    <text evidence="6">The sequence shown here is derived from an EMBL/GenBank/DDBJ whole genome shotgun (WGS) entry which is preliminary data.</text>
</comment>
<evidence type="ECO:0000256" key="4">
    <source>
        <dbReference type="PROSITE-ProRule" id="PRU00335"/>
    </source>
</evidence>
<dbReference type="Gene3D" id="1.10.357.10">
    <property type="entry name" value="Tetracycline Repressor, domain 2"/>
    <property type="match status" value="1"/>
</dbReference>
<dbReference type="EMBL" id="SMKR01000088">
    <property type="protein sequence ID" value="TDD21771.1"/>
    <property type="molecule type" value="Genomic_DNA"/>
</dbReference>
<dbReference type="GO" id="GO:0003677">
    <property type="term" value="F:DNA binding"/>
    <property type="evidence" value="ECO:0007669"/>
    <property type="project" value="UniProtKB-UniRule"/>
</dbReference>
<dbReference type="Pfam" id="PF00440">
    <property type="entry name" value="TetR_N"/>
    <property type="match status" value="1"/>
</dbReference>
<dbReference type="SUPFAM" id="SSF46689">
    <property type="entry name" value="Homeodomain-like"/>
    <property type="match status" value="1"/>
</dbReference>
<evidence type="ECO:0000259" key="5">
    <source>
        <dbReference type="PROSITE" id="PS50977"/>
    </source>
</evidence>
<reference evidence="6 7" key="1">
    <citation type="submission" date="2019-02" db="EMBL/GenBank/DDBJ databases">
        <title>Draft genome sequences of novel Actinobacteria.</title>
        <authorList>
            <person name="Sahin N."/>
            <person name="Ay H."/>
            <person name="Saygin H."/>
        </authorList>
    </citation>
    <scope>NUCLEOTIDE SEQUENCE [LARGE SCALE GENOMIC DNA]</scope>
    <source>
        <strain evidence="6 7">16K104</strain>
    </source>
</reference>
<name>A0A4R4WVQ2_9ACTN</name>